<feature type="domain" description="Tectonic-1-3 N-terminal" evidence="9">
    <location>
        <begin position="159"/>
        <end position="258"/>
    </location>
</feature>
<gene>
    <name evidence="10" type="ORF">DNTS_005195</name>
</gene>
<feature type="domain" description="Tectonic-1-3" evidence="8">
    <location>
        <begin position="447"/>
        <end position="573"/>
    </location>
</feature>
<dbReference type="InterPro" id="IPR011677">
    <property type="entry name" value="TCTN1-3_dom"/>
</dbReference>
<feature type="transmembrane region" description="Helical" evidence="6">
    <location>
        <begin position="653"/>
        <end position="671"/>
    </location>
</feature>
<sequence length="686" mass="74812">MAQVLCSRPILCLIVMVMLTFNNGALCDVVFHPSFLVESGPKALAFLVGNVSGISFSLSTVSPSNTTGSIPSPSCVPPQETQWNLTHEAIGKNALLLRLNLRRSLQLCRNDSSLSDCCLEQLCVQETLLVSACADGMLKASLVIQSQIYAQLLPDQPPSENKTVIPNQVFEPLGRCPCDVSPDQCDIRCCCDQDCTVPVLQLFAAWCLPGPFGGSFSPAPDYQCSAQSSENHPDWFPFFCVTSPSDNNPYLGLFYSGSSISPDSRASFQASEMMAAVPPSNYRQGDPIFTKDDQYFTIPQSSGAGQCVEKAPVGFLGSFDSQCVQRLRSCPSPSDDLRVDVRDGWGDLVRVRVVEEVSDDLTRFLSGSPEPPSERQQCENVVVALRYTLYWKENGLTAITVTRSTANISVPVSLTRRYSAVFVNGNETAQPYSGNPGYQVRRLLIAGDALCSSADLRPALFGINSTSGCLIPVSLQNMSRCSLLRETVRSVLDGLVTATLVSTTGNPDFSTLEDWVNITTWQQNSSRAAEGDSAECSDVPSHLHIHVKSGTTGTVQRVPQVLIQALEISFIQMTWRMECGVGAADPCLNPELTQNFPVTSSVTFTDNSLFTRPPRSRFSINFTELDCDRNHVCWPELLFPLTRSYTGEPFSQALAKGLLLIFFVIAASVLGRPCRQIRQAISSGWA</sequence>
<dbReference type="InterPro" id="IPR057724">
    <property type="entry name" value="TCTN1-3_N"/>
</dbReference>
<protein>
    <submittedName>
        <fullName evidence="10">Uncharacterized protein</fullName>
    </submittedName>
</protein>
<keyword evidence="11" id="KW-1185">Reference proteome</keyword>
<dbReference type="PANTHER" id="PTHR14611:SF6">
    <property type="entry name" value="TECTONIC-2"/>
    <property type="match status" value="1"/>
</dbReference>
<dbReference type="AlphaFoldDB" id="A0A553QV13"/>
<dbReference type="EMBL" id="SRMA01025520">
    <property type="protein sequence ID" value="TRY93598.1"/>
    <property type="molecule type" value="Genomic_DNA"/>
</dbReference>
<evidence type="ECO:0000256" key="3">
    <source>
        <dbReference type="ARBA" id="ARBA00022729"/>
    </source>
</evidence>
<reference evidence="10 11" key="1">
    <citation type="journal article" date="2019" name="Sci. Data">
        <title>Hybrid genome assembly and annotation of Danionella translucida.</title>
        <authorList>
            <person name="Kadobianskyi M."/>
            <person name="Schulze L."/>
            <person name="Schuelke M."/>
            <person name="Judkewitz B."/>
        </authorList>
    </citation>
    <scope>NUCLEOTIDE SEQUENCE [LARGE SCALE GENOMIC DNA]</scope>
    <source>
        <strain evidence="10 11">Bolton</strain>
    </source>
</reference>
<keyword evidence="6" id="KW-1133">Transmembrane helix</keyword>
<organism evidence="10 11">
    <name type="scientific">Danionella cerebrum</name>
    <dbReference type="NCBI Taxonomy" id="2873325"/>
    <lineage>
        <taxon>Eukaryota</taxon>
        <taxon>Metazoa</taxon>
        <taxon>Chordata</taxon>
        <taxon>Craniata</taxon>
        <taxon>Vertebrata</taxon>
        <taxon>Euteleostomi</taxon>
        <taxon>Actinopterygii</taxon>
        <taxon>Neopterygii</taxon>
        <taxon>Teleostei</taxon>
        <taxon>Ostariophysi</taxon>
        <taxon>Cypriniformes</taxon>
        <taxon>Danionidae</taxon>
        <taxon>Danioninae</taxon>
        <taxon>Danionella</taxon>
    </lineage>
</organism>
<dbReference type="PANTHER" id="PTHR14611">
    <property type="entry name" value="TECTONIC FAMILY MEMBER"/>
    <property type="match status" value="1"/>
</dbReference>
<dbReference type="GO" id="GO:0060271">
    <property type="term" value="P:cilium assembly"/>
    <property type="evidence" value="ECO:0007669"/>
    <property type="project" value="TreeGrafter"/>
</dbReference>
<keyword evidence="3 7" id="KW-0732">Signal</keyword>
<name>A0A553QV13_9TELE</name>
<dbReference type="OrthoDB" id="9282501at2759"/>
<evidence type="ECO:0000256" key="1">
    <source>
        <dbReference type="ARBA" id="ARBA00007633"/>
    </source>
</evidence>
<keyword evidence="6" id="KW-0812">Transmembrane</keyword>
<dbReference type="Pfam" id="PF07773">
    <property type="entry name" value="TCTN_DUF1619"/>
    <property type="match status" value="2"/>
</dbReference>
<dbReference type="GO" id="GO:0007224">
    <property type="term" value="P:smoothened signaling pathway"/>
    <property type="evidence" value="ECO:0007669"/>
    <property type="project" value="TreeGrafter"/>
</dbReference>
<dbReference type="Pfam" id="PF25752">
    <property type="entry name" value="DUF1619_N"/>
    <property type="match status" value="1"/>
</dbReference>
<comment type="subunit">
    <text evidence="2">Part of the tectonic-like complex (also named B9 complex).</text>
</comment>
<comment type="similarity">
    <text evidence="1">Belongs to the tectonic family.</text>
</comment>
<dbReference type="STRING" id="623744.A0A553QV13"/>
<evidence type="ECO:0000256" key="5">
    <source>
        <dbReference type="ARBA" id="ARBA00023180"/>
    </source>
</evidence>
<evidence type="ECO:0000313" key="10">
    <source>
        <dbReference type="EMBL" id="TRY93598.1"/>
    </source>
</evidence>
<keyword evidence="6" id="KW-0472">Membrane</keyword>
<evidence type="ECO:0000256" key="7">
    <source>
        <dbReference type="SAM" id="SignalP"/>
    </source>
</evidence>
<proteinExistence type="inferred from homology"/>
<comment type="caution">
    <text evidence="10">The sequence shown here is derived from an EMBL/GenBank/DDBJ whole genome shotgun (WGS) entry which is preliminary data.</text>
</comment>
<accession>A0A553QV13</accession>
<dbReference type="GO" id="GO:1904491">
    <property type="term" value="P:protein localization to ciliary transition zone"/>
    <property type="evidence" value="ECO:0007669"/>
    <property type="project" value="TreeGrafter"/>
</dbReference>
<evidence type="ECO:0000313" key="11">
    <source>
        <dbReference type="Proteomes" id="UP000316079"/>
    </source>
</evidence>
<evidence type="ECO:0000256" key="2">
    <source>
        <dbReference type="ARBA" id="ARBA00011495"/>
    </source>
</evidence>
<keyword evidence="5" id="KW-0325">Glycoprotein</keyword>
<feature type="chain" id="PRO_5021772135" evidence="7">
    <location>
        <begin position="28"/>
        <end position="686"/>
    </location>
</feature>
<evidence type="ECO:0000256" key="6">
    <source>
        <dbReference type="SAM" id="Phobius"/>
    </source>
</evidence>
<dbReference type="GO" id="GO:0036038">
    <property type="term" value="C:MKS complex"/>
    <property type="evidence" value="ECO:0007669"/>
    <property type="project" value="TreeGrafter"/>
</dbReference>
<evidence type="ECO:0000256" key="4">
    <source>
        <dbReference type="ARBA" id="ARBA00022794"/>
    </source>
</evidence>
<dbReference type="Proteomes" id="UP000316079">
    <property type="component" value="Unassembled WGS sequence"/>
</dbReference>
<keyword evidence="4" id="KW-0970">Cilium biogenesis/degradation</keyword>
<feature type="signal peptide" evidence="7">
    <location>
        <begin position="1"/>
        <end position="27"/>
    </location>
</feature>
<feature type="domain" description="Tectonic-1-3" evidence="8">
    <location>
        <begin position="279"/>
        <end position="403"/>
    </location>
</feature>
<evidence type="ECO:0000259" key="8">
    <source>
        <dbReference type="Pfam" id="PF07773"/>
    </source>
</evidence>
<evidence type="ECO:0000259" key="9">
    <source>
        <dbReference type="Pfam" id="PF25752"/>
    </source>
</evidence>
<dbReference type="InterPro" id="IPR040354">
    <property type="entry name" value="TCTN1-3"/>
</dbReference>